<reference evidence="9 10" key="1">
    <citation type="submission" date="2023-11" db="EMBL/GenBank/DDBJ databases">
        <title>Genome sequence of Microbacterium rhizosphaerae KACC 19337.</title>
        <authorList>
            <person name="Choi H."/>
            <person name="Kim S."/>
            <person name="Kim Y."/>
            <person name="Kwon S.-W."/>
            <person name="Heo J."/>
        </authorList>
    </citation>
    <scope>NUCLEOTIDE SEQUENCE [LARGE SCALE GENOMIC DNA]</scope>
    <source>
        <strain evidence="9 10">KACC 19337</strain>
    </source>
</reference>
<evidence type="ECO:0000256" key="6">
    <source>
        <dbReference type="SAM" id="MobiDB-lite"/>
    </source>
</evidence>
<feature type="transmembrane region" description="Helical" evidence="7">
    <location>
        <begin position="409"/>
        <end position="429"/>
    </location>
</feature>
<evidence type="ECO:0000313" key="10">
    <source>
        <dbReference type="Proteomes" id="UP001323798"/>
    </source>
</evidence>
<feature type="compositionally biased region" description="Basic and acidic residues" evidence="6">
    <location>
        <begin position="586"/>
        <end position="595"/>
    </location>
</feature>
<evidence type="ECO:0000259" key="8">
    <source>
        <dbReference type="PROSITE" id="PS51002"/>
    </source>
</evidence>
<feature type="transmembrane region" description="Helical" evidence="7">
    <location>
        <begin position="378"/>
        <end position="403"/>
    </location>
</feature>
<dbReference type="InterPro" id="IPR027387">
    <property type="entry name" value="Cytb/b6-like_sf"/>
</dbReference>
<keyword evidence="10" id="KW-1185">Reference proteome</keyword>
<dbReference type="InterPro" id="IPR005797">
    <property type="entry name" value="Cyt_b/b6_N"/>
</dbReference>
<feature type="transmembrane region" description="Helical" evidence="7">
    <location>
        <begin position="264"/>
        <end position="286"/>
    </location>
</feature>
<dbReference type="SUPFAM" id="SSF81342">
    <property type="entry name" value="Transmembrane di-heme cytochromes"/>
    <property type="match status" value="1"/>
</dbReference>
<keyword evidence="7" id="KW-0812">Transmembrane</keyword>
<feature type="transmembrane region" description="Helical" evidence="7">
    <location>
        <begin position="112"/>
        <end position="131"/>
    </location>
</feature>
<feature type="compositionally biased region" description="Low complexity" evidence="6">
    <location>
        <begin position="606"/>
        <end position="618"/>
    </location>
</feature>
<feature type="domain" description="Cytochrome b/b6 N-terminal region profile" evidence="8">
    <location>
        <begin position="14"/>
        <end position="240"/>
    </location>
</feature>
<dbReference type="EC" id="7.1.1.8" evidence="2"/>
<comment type="cofactor">
    <cofactor evidence="1">
        <name>heme</name>
        <dbReference type="ChEBI" id="CHEBI:30413"/>
    </cofactor>
</comment>
<gene>
    <name evidence="9" type="ORF">SM116_07965</name>
</gene>
<evidence type="ECO:0000256" key="2">
    <source>
        <dbReference type="ARBA" id="ARBA00012951"/>
    </source>
</evidence>
<evidence type="ECO:0000256" key="7">
    <source>
        <dbReference type="SAM" id="Phobius"/>
    </source>
</evidence>
<dbReference type="PANTHER" id="PTHR19271">
    <property type="entry name" value="CYTOCHROME B"/>
    <property type="match status" value="1"/>
</dbReference>
<organism evidence="9 10">
    <name type="scientific">Microbacterium rhizosphaerae</name>
    <dbReference type="NCBI Taxonomy" id="1678237"/>
    <lineage>
        <taxon>Bacteria</taxon>
        <taxon>Bacillati</taxon>
        <taxon>Actinomycetota</taxon>
        <taxon>Actinomycetes</taxon>
        <taxon>Micrococcales</taxon>
        <taxon>Microbacteriaceae</taxon>
        <taxon>Microbacterium</taxon>
    </lineage>
</organism>
<sequence length="629" mass="69766">MKEKPLGGSFVGWASNYIDERTSLSGFVKELGRKIFPDHWSFMLGEIALWSFVAVLLSGTFLTFFFQASMVTTHYTGTFIPMRGVEMSAALDSTLNLSFDIRGGLLVRQIHHWAALTFVAGIGVHMLRIFFTGAFRKPRELNWVIGFILFILAMAEGFTGYSLPDDLLSGNGLRIIEGMILGIPVIGTWTSFLLFGGEFPGTAIVGRLYTLHILLLPAILVGLLVLHLMLMVINKHTQFAGPGRRNSNVVGYPMMPIYMSKMGGFFFITFGVIVLIASLFTINPIWNYGPYDPSPVSAGTQPDWYIGFADGALRLVPPHLEFVWLDHTWSFNILIPLGVIGLFIVLVLIYPFIEGWVTGDKREHHIAQRPRNAPTRTAIGVAGVIFYAVLWAAASSDIIATHFSLTMEGVIHALQILLIVGPIIGYFVAKRIAIGLQKKDREIVLHGYESGRIVRLPGGEYIEVHQPVDEYERFKLADFEINEPLIVRPNAKGRIPWHEQLRSGMSRWFFEDRLIPLTQAELEAHTHHQHEELDEMAETEAAEIQGAHTRAGFPDAPLRPVDTSKSGEIPVRPTSVLATDQNAPRNGDRDVRAASDSEPNPASDTDAVSSPEPSAAAEVDGDEDTRDKP</sequence>
<dbReference type="Proteomes" id="UP001323798">
    <property type="component" value="Chromosome"/>
</dbReference>
<dbReference type="Gene3D" id="1.20.810.10">
    <property type="entry name" value="Cytochrome Bc1 Complex, Chain C"/>
    <property type="match status" value="1"/>
</dbReference>
<keyword evidence="7" id="KW-0472">Membrane</keyword>
<comment type="catalytic activity">
    <reaction evidence="4">
        <text>a quinol + 2 Fe(III)-[cytochrome c](out) = a quinone + 2 Fe(II)-[cytochrome c](out) + 2 H(+)(out)</text>
        <dbReference type="Rhea" id="RHEA:11484"/>
        <dbReference type="Rhea" id="RHEA-COMP:10350"/>
        <dbReference type="Rhea" id="RHEA-COMP:14399"/>
        <dbReference type="ChEBI" id="CHEBI:15378"/>
        <dbReference type="ChEBI" id="CHEBI:24646"/>
        <dbReference type="ChEBI" id="CHEBI:29033"/>
        <dbReference type="ChEBI" id="CHEBI:29034"/>
        <dbReference type="ChEBI" id="CHEBI:132124"/>
        <dbReference type="EC" id="7.1.1.8"/>
    </reaction>
</comment>
<dbReference type="PROSITE" id="PS51002">
    <property type="entry name" value="CYTB_NTER"/>
    <property type="match status" value="1"/>
</dbReference>
<dbReference type="RefSeq" id="WP_320943910.1">
    <property type="nucleotide sequence ID" value="NZ_BAABEU010000007.1"/>
</dbReference>
<dbReference type="EMBL" id="CP139368">
    <property type="protein sequence ID" value="WPR91209.1"/>
    <property type="molecule type" value="Genomic_DNA"/>
</dbReference>
<evidence type="ECO:0000256" key="3">
    <source>
        <dbReference type="ARBA" id="ARBA00016116"/>
    </source>
</evidence>
<evidence type="ECO:0000256" key="4">
    <source>
        <dbReference type="ARBA" id="ARBA00029351"/>
    </source>
</evidence>
<feature type="transmembrane region" description="Helical" evidence="7">
    <location>
        <begin position="209"/>
        <end position="233"/>
    </location>
</feature>
<proteinExistence type="predicted"/>
<feature type="transmembrane region" description="Helical" evidence="7">
    <location>
        <begin position="333"/>
        <end position="357"/>
    </location>
</feature>
<name>A0ABZ0SQI3_9MICO</name>
<accession>A0ABZ0SQI3</accession>
<evidence type="ECO:0000256" key="5">
    <source>
        <dbReference type="ARBA" id="ARBA00029568"/>
    </source>
</evidence>
<protein>
    <recommendedName>
        <fullName evidence="3">Cytochrome bc1 complex cytochrome b subunit</fullName>
        <ecNumber evidence="2">7.1.1.8</ecNumber>
    </recommendedName>
    <alternativeName>
        <fullName evidence="5">Cytochrome bc1 reductase complex subunit QcrB</fullName>
    </alternativeName>
</protein>
<feature type="compositionally biased region" description="Acidic residues" evidence="6">
    <location>
        <begin position="619"/>
        <end position="629"/>
    </location>
</feature>
<feature type="transmembrane region" description="Helical" evidence="7">
    <location>
        <begin position="175"/>
        <end position="197"/>
    </location>
</feature>
<feature type="transmembrane region" description="Helical" evidence="7">
    <location>
        <begin position="143"/>
        <end position="163"/>
    </location>
</feature>
<dbReference type="PANTHER" id="PTHR19271:SF16">
    <property type="entry name" value="CYTOCHROME B"/>
    <property type="match status" value="1"/>
</dbReference>
<feature type="transmembrane region" description="Helical" evidence="7">
    <location>
        <begin position="47"/>
        <end position="66"/>
    </location>
</feature>
<evidence type="ECO:0000313" key="9">
    <source>
        <dbReference type="EMBL" id="WPR91209.1"/>
    </source>
</evidence>
<dbReference type="InterPro" id="IPR016174">
    <property type="entry name" value="Di-haem_cyt_TM"/>
</dbReference>
<dbReference type="Pfam" id="PF13631">
    <property type="entry name" value="Cytochrom_B_N_2"/>
    <property type="match status" value="1"/>
</dbReference>
<keyword evidence="7" id="KW-1133">Transmembrane helix</keyword>
<evidence type="ECO:0000256" key="1">
    <source>
        <dbReference type="ARBA" id="ARBA00001971"/>
    </source>
</evidence>
<feature type="region of interest" description="Disordered" evidence="6">
    <location>
        <begin position="549"/>
        <end position="629"/>
    </location>
</feature>